<comment type="caution">
    <text evidence="6">The sequence shown here is derived from an EMBL/GenBank/DDBJ whole genome shotgun (WGS) entry which is preliminary data.</text>
</comment>
<evidence type="ECO:0000313" key="6">
    <source>
        <dbReference type="EMBL" id="TCS77526.1"/>
    </source>
</evidence>
<evidence type="ECO:0000259" key="4">
    <source>
        <dbReference type="Pfam" id="PF07804"/>
    </source>
</evidence>
<keyword evidence="2" id="KW-0808">Transferase</keyword>
<reference evidence="6 7" key="1">
    <citation type="submission" date="2019-03" db="EMBL/GenBank/DDBJ databases">
        <title>Genomic Encyclopedia of Type Strains, Phase IV (KMG-IV): sequencing the most valuable type-strain genomes for metagenomic binning, comparative biology and taxonomic classification.</title>
        <authorList>
            <person name="Goeker M."/>
        </authorList>
    </citation>
    <scope>NUCLEOTIDE SEQUENCE [LARGE SCALE GENOMIC DNA]</scope>
    <source>
        <strain evidence="6 7">DSM 29489</strain>
    </source>
</reference>
<dbReference type="PANTHER" id="PTHR37419">
    <property type="entry name" value="SERINE/THREONINE-PROTEIN KINASE TOXIN HIPA"/>
    <property type="match status" value="1"/>
</dbReference>
<evidence type="ECO:0000256" key="3">
    <source>
        <dbReference type="ARBA" id="ARBA00022777"/>
    </source>
</evidence>
<dbReference type="AlphaFoldDB" id="A0A4R3K475"/>
<dbReference type="OrthoDB" id="9805913at2"/>
<dbReference type="GO" id="GO:0004674">
    <property type="term" value="F:protein serine/threonine kinase activity"/>
    <property type="evidence" value="ECO:0007669"/>
    <property type="project" value="TreeGrafter"/>
</dbReference>
<organism evidence="6 7">
    <name type="scientific">Muricomes intestini</name>
    <dbReference type="NCBI Taxonomy" id="1796634"/>
    <lineage>
        <taxon>Bacteria</taxon>
        <taxon>Bacillati</taxon>
        <taxon>Bacillota</taxon>
        <taxon>Clostridia</taxon>
        <taxon>Lachnospirales</taxon>
        <taxon>Lachnospiraceae</taxon>
        <taxon>Muricomes</taxon>
    </lineage>
</organism>
<evidence type="ECO:0000313" key="7">
    <source>
        <dbReference type="Proteomes" id="UP000295726"/>
    </source>
</evidence>
<dbReference type="Pfam" id="PF07804">
    <property type="entry name" value="HipA_C"/>
    <property type="match status" value="1"/>
</dbReference>
<dbReference type="Proteomes" id="UP000295726">
    <property type="component" value="Unassembled WGS sequence"/>
</dbReference>
<dbReference type="EMBL" id="SLZZ01000016">
    <property type="protein sequence ID" value="TCS77526.1"/>
    <property type="molecule type" value="Genomic_DNA"/>
</dbReference>
<dbReference type="GO" id="GO:0005829">
    <property type="term" value="C:cytosol"/>
    <property type="evidence" value="ECO:0007669"/>
    <property type="project" value="TreeGrafter"/>
</dbReference>
<keyword evidence="3 6" id="KW-0418">Kinase</keyword>
<evidence type="ECO:0000256" key="2">
    <source>
        <dbReference type="ARBA" id="ARBA00022679"/>
    </source>
</evidence>
<accession>A0A4R3K475</accession>
<feature type="domain" description="HipA-like C-terminal" evidence="4">
    <location>
        <begin position="157"/>
        <end position="363"/>
    </location>
</feature>
<protein>
    <submittedName>
        <fullName evidence="6">Serine/threonine-protein kinase HipA</fullName>
    </submittedName>
</protein>
<comment type="similarity">
    <text evidence="1">Belongs to the HipA Ser/Thr kinase family.</text>
</comment>
<evidence type="ECO:0000259" key="5">
    <source>
        <dbReference type="Pfam" id="PF13657"/>
    </source>
</evidence>
<sequence>MKEINNLTVKYHDRLVGILAETKEGKGAFQYDREWLEEGFSINPLSLPLETKVFLPKTDALEGLFGVFADSLPDGWGRLLVDRMLLSRGRIPAEVRPVQRLGIVGSTGMGALEYYPELMQLGEREQIDFDQISGECRKILNEEESENLDTLFMLGGSSGGARPKVLISVNGESWIVKFPSSYDRRTIGEEEYRYMECARKCGIAVPEVRLFPSEKGKGYFGVKRFDRASSGRIHMITASGLLETSHRIPNLDYNDLMKLIYILTKDNRELEEMYRRMCFNVYAHNRDDHSKNFSYLYNEKEKRWVLSPAYDLTYSNSIGGEHATCVNGNGRDPGIKDLLEVGVRAGIPENKARQIAENIEETVITELKDILNSYK</sequence>
<dbReference type="RefSeq" id="WP_132381987.1">
    <property type="nucleotide sequence ID" value="NZ_DAIQXH010000193.1"/>
</dbReference>
<keyword evidence="7" id="KW-1185">Reference proteome</keyword>
<dbReference type="PANTHER" id="PTHR37419:SF8">
    <property type="entry name" value="TOXIN YJJJ"/>
    <property type="match status" value="1"/>
</dbReference>
<dbReference type="Gene3D" id="1.10.1070.20">
    <property type="match status" value="1"/>
</dbReference>
<evidence type="ECO:0000256" key="1">
    <source>
        <dbReference type="ARBA" id="ARBA00010164"/>
    </source>
</evidence>
<dbReference type="InterPro" id="IPR017508">
    <property type="entry name" value="HipA_N1"/>
</dbReference>
<dbReference type="InterPro" id="IPR052028">
    <property type="entry name" value="HipA_Ser/Thr_kinase"/>
</dbReference>
<name>A0A4R3K475_9FIRM</name>
<dbReference type="InterPro" id="IPR012893">
    <property type="entry name" value="HipA-like_C"/>
</dbReference>
<dbReference type="Pfam" id="PF13657">
    <property type="entry name" value="Couple_hipA"/>
    <property type="match status" value="1"/>
</dbReference>
<gene>
    <name evidence="6" type="ORF">EDD59_1167</name>
</gene>
<proteinExistence type="inferred from homology"/>
<feature type="domain" description="HipA N-terminal subdomain 1" evidence="5">
    <location>
        <begin position="7"/>
        <end position="114"/>
    </location>
</feature>